<accession>A0AA94L2Y0</accession>
<protein>
    <submittedName>
        <fullName evidence="1">Uncharacterized protein</fullName>
    </submittedName>
</protein>
<dbReference type="EMBL" id="FPIW01000047">
    <property type="protein sequence ID" value="SFW62880.1"/>
    <property type="molecule type" value="Genomic_DNA"/>
</dbReference>
<sequence>MPGDACARPLPCGLSPHSVRTDERMTVVDFFVTALRRCEAPKLRFFCSHSLVAAMGKKCPETCAQRYSRNHAIICKDSGVKLLSRGLLSLQQNVCSGNALSQKLLHRVLTIIYAILN</sequence>
<gene>
    <name evidence="1" type="ORF">SAMN02910291_02186</name>
</gene>
<name>A0AA94L2Y0_DESDE</name>
<dbReference type="Proteomes" id="UP000182680">
    <property type="component" value="Unassembled WGS sequence"/>
</dbReference>
<comment type="caution">
    <text evidence="1">The sequence shown here is derived from an EMBL/GenBank/DDBJ whole genome shotgun (WGS) entry which is preliminary data.</text>
</comment>
<dbReference type="AlphaFoldDB" id="A0AA94L2Y0"/>
<organism evidence="1 2">
    <name type="scientific">Desulfovibrio desulfuricans</name>
    <dbReference type="NCBI Taxonomy" id="876"/>
    <lineage>
        <taxon>Bacteria</taxon>
        <taxon>Pseudomonadati</taxon>
        <taxon>Thermodesulfobacteriota</taxon>
        <taxon>Desulfovibrionia</taxon>
        <taxon>Desulfovibrionales</taxon>
        <taxon>Desulfovibrionaceae</taxon>
        <taxon>Desulfovibrio</taxon>
    </lineage>
</organism>
<evidence type="ECO:0000313" key="1">
    <source>
        <dbReference type="EMBL" id="SFW62880.1"/>
    </source>
</evidence>
<reference evidence="2" key="1">
    <citation type="submission" date="2016-11" db="EMBL/GenBank/DDBJ databases">
        <authorList>
            <person name="Jaros S."/>
            <person name="Januszkiewicz K."/>
            <person name="Wedrychowicz H."/>
        </authorList>
    </citation>
    <scope>NUCLEOTIDE SEQUENCE [LARGE SCALE GENOMIC DNA]</scope>
    <source>
        <strain evidence="2">DSM 7057</strain>
    </source>
</reference>
<proteinExistence type="predicted"/>
<evidence type="ECO:0000313" key="2">
    <source>
        <dbReference type="Proteomes" id="UP000182680"/>
    </source>
</evidence>